<evidence type="ECO:0000256" key="1">
    <source>
        <dbReference type="SAM" id="SignalP"/>
    </source>
</evidence>
<evidence type="ECO:0000313" key="4">
    <source>
        <dbReference type="Proteomes" id="UP000192674"/>
    </source>
</evidence>
<dbReference type="Proteomes" id="UP000192674">
    <property type="component" value="Unassembled WGS sequence"/>
</dbReference>
<dbReference type="InterPro" id="IPR016887">
    <property type="entry name" value="UCP028470_steroid_isom-rel"/>
</dbReference>
<feature type="domain" description="Calcium/calmodulin-dependent protein kinase II association-domain" evidence="2">
    <location>
        <begin position="47"/>
        <end position="167"/>
    </location>
</feature>
<dbReference type="PIRSF" id="PIRSF028470">
    <property type="entry name" value="UCP028470"/>
    <property type="match status" value="1"/>
</dbReference>
<dbReference type="SUPFAM" id="SSF54427">
    <property type="entry name" value="NTF2-like"/>
    <property type="match status" value="1"/>
</dbReference>
<dbReference type="Gene3D" id="3.10.450.50">
    <property type="match status" value="1"/>
</dbReference>
<dbReference type="NCBIfam" id="TIGR02246">
    <property type="entry name" value="SgcJ/EcaC family oxidoreductase"/>
    <property type="match status" value="1"/>
</dbReference>
<dbReference type="AlphaFoldDB" id="A0A1W2B1N5"/>
<sequence>MRNKVRSRVGVVAGGLAATVVLVGCSTGNAENQAAPQAPSPQAPSPQDIAKQFDTWNAALATGDPNKVADLYAPDAVLLPTVSNNVRTSRAEIVDYFQTFLQSKPVGTIDEQVIKVIDPDTAVNTGVYHFNLTKDGKQQRVDARYTYVYELVNGKWLILNHHSSAMPEG</sequence>
<accession>A0A1W2B1N5</accession>
<dbReference type="InterPro" id="IPR032710">
    <property type="entry name" value="NTF2-like_dom_sf"/>
</dbReference>
<keyword evidence="1" id="KW-0732">Signal</keyword>
<evidence type="ECO:0000259" key="2">
    <source>
        <dbReference type="Pfam" id="PF08332"/>
    </source>
</evidence>
<dbReference type="GO" id="GO:0005516">
    <property type="term" value="F:calmodulin binding"/>
    <property type="evidence" value="ECO:0007669"/>
    <property type="project" value="InterPro"/>
</dbReference>
<dbReference type="RefSeq" id="WP_084425022.1">
    <property type="nucleotide sequence ID" value="NZ_FWXV01000001.1"/>
</dbReference>
<evidence type="ECO:0000313" key="3">
    <source>
        <dbReference type="EMBL" id="SMC66328.1"/>
    </source>
</evidence>
<name>A0A1W2B1N5_KIBAR</name>
<dbReference type="InterPro" id="IPR011944">
    <property type="entry name" value="Steroid_delta5-4_isomerase"/>
</dbReference>
<feature type="chain" id="PRO_5012890473" description="Calcium/calmodulin-dependent protein kinase II association-domain domain-containing protein" evidence="1">
    <location>
        <begin position="31"/>
        <end position="169"/>
    </location>
</feature>
<dbReference type="GO" id="GO:0004683">
    <property type="term" value="F:calcium/calmodulin-dependent protein kinase activity"/>
    <property type="evidence" value="ECO:0007669"/>
    <property type="project" value="InterPro"/>
</dbReference>
<dbReference type="Pfam" id="PF08332">
    <property type="entry name" value="CaMKII_AD"/>
    <property type="match status" value="1"/>
</dbReference>
<feature type="signal peptide" evidence="1">
    <location>
        <begin position="1"/>
        <end position="30"/>
    </location>
</feature>
<dbReference type="PROSITE" id="PS51257">
    <property type="entry name" value="PROKAR_LIPOPROTEIN"/>
    <property type="match status" value="1"/>
</dbReference>
<gene>
    <name evidence="3" type="ORF">SAMN05661093_01258</name>
</gene>
<protein>
    <recommendedName>
        <fullName evidence="2">Calcium/calmodulin-dependent protein kinase II association-domain domain-containing protein</fullName>
    </recommendedName>
</protein>
<dbReference type="OrthoDB" id="953853at2"/>
<dbReference type="CDD" id="cd00531">
    <property type="entry name" value="NTF2_like"/>
    <property type="match status" value="1"/>
</dbReference>
<keyword evidence="4" id="KW-1185">Reference proteome</keyword>
<organism evidence="3 4">
    <name type="scientific">Kibdelosporangium aridum</name>
    <dbReference type="NCBI Taxonomy" id="2030"/>
    <lineage>
        <taxon>Bacteria</taxon>
        <taxon>Bacillati</taxon>
        <taxon>Actinomycetota</taxon>
        <taxon>Actinomycetes</taxon>
        <taxon>Pseudonocardiales</taxon>
        <taxon>Pseudonocardiaceae</taxon>
        <taxon>Kibdelosporangium</taxon>
    </lineage>
</organism>
<dbReference type="InterPro" id="IPR013543">
    <property type="entry name" value="Ca/CaM-dep_prot_kinase-assoc"/>
</dbReference>
<reference evidence="3 4" key="1">
    <citation type="submission" date="2017-04" db="EMBL/GenBank/DDBJ databases">
        <authorList>
            <person name="Afonso C.L."/>
            <person name="Miller P.J."/>
            <person name="Scott M.A."/>
            <person name="Spackman E."/>
            <person name="Goraichik I."/>
            <person name="Dimitrov K.M."/>
            <person name="Suarez D.L."/>
            <person name="Swayne D.E."/>
        </authorList>
    </citation>
    <scope>NUCLEOTIDE SEQUENCE [LARGE SCALE GENOMIC DNA]</scope>
    <source>
        <strain evidence="3 4">DSM 43828</strain>
    </source>
</reference>
<proteinExistence type="predicted"/>
<dbReference type="EMBL" id="FWXV01000001">
    <property type="protein sequence ID" value="SMC66328.1"/>
    <property type="molecule type" value="Genomic_DNA"/>
</dbReference>